<keyword evidence="3" id="KW-0862">Zinc</keyword>
<dbReference type="InterPro" id="IPR037187">
    <property type="entry name" value="DnaK_N"/>
</dbReference>
<dbReference type="InterPro" id="IPR000962">
    <property type="entry name" value="Znf_DskA_TraR"/>
</dbReference>
<keyword evidence="2" id="KW-0863">Zinc-finger</keyword>
<sequence length="117" mass="12458">MDRARARLEAEREQTLGRLATLAGDFDAMVAASRGSNADDEHDPEGATIAFERSQVGGLVRQARLHLGEIDAAMERLDAGTYGVCESCGGAIGEARLRARPVARTCIECAAGASRRR</sequence>
<organism evidence="6 7">
    <name type="scientific">Georgenia halophila</name>
    <dbReference type="NCBI Taxonomy" id="620889"/>
    <lineage>
        <taxon>Bacteria</taxon>
        <taxon>Bacillati</taxon>
        <taxon>Actinomycetota</taxon>
        <taxon>Actinomycetes</taxon>
        <taxon>Micrococcales</taxon>
        <taxon>Bogoriellaceae</taxon>
        <taxon>Georgenia</taxon>
    </lineage>
</organism>
<dbReference type="PROSITE" id="PS01102">
    <property type="entry name" value="ZF_DKSA_1"/>
    <property type="match status" value="1"/>
</dbReference>
<evidence type="ECO:0000313" key="7">
    <source>
        <dbReference type="Proteomes" id="UP001500622"/>
    </source>
</evidence>
<accession>A0ABP8LB81</accession>
<dbReference type="Proteomes" id="UP001500622">
    <property type="component" value="Unassembled WGS sequence"/>
</dbReference>
<evidence type="ECO:0000313" key="6">
    <source>
        <dbReference type="EMBL" id="GAA4425684.1"/>
    </source>
</evidence>
<dbReference type="InterPro" id="IPR020458">
    <property type="entry name" value="Znf_DskA_TraR_CS"/>
</dbReference>
<dbReference type="SUPFAM" id="SSF109635">
    <property type="entry name" value="DnaK suppressor protein DksA, alpha-hairpin domain"/>
    <property type="match status" value="1"/>
</dbReference>
<dbReference type="SUPFAM" id="SSF57716">
    <property type="entry name" value="Glucocorticoid receptor-like (DNA-binding domain)"/>
    <property type="match status" value="1"/>
</dbReference>
<gene>
    <name evidence="6" type="ORF">GCM10023169_23560</name>
</gene>
<dbReference type="PANTHER" id="PTHR33823:SF2">
    <property type="entry name" value="RNA POLYMERASE-BINDING TRANSCRIPTION FACTOR DKSA"/>
    <property type="match status" value="1"/>
</dbReference>
<keyword evidence="7" id="KW-1185">Reference proteome</keyword>
<evidence type="ECO:0000259" key="5">
    <source>
        <dbReference type="Pfam" id="PF01258"/>
    </source>
</evidence>
<evidence type="ECO:0000256" key="3">
    <source>
        <dbReference type="ARBA" id="ARBA00022833"/>
    </source>
</evidence>
<feature type="domain" description="Zinc finger DksA/TraR C4-type" evidence="5">
    <location>
        <begin position="80"/>
        <end position="114"/>
    </location>
</feature>
<dbReference type="Gene3D" id="1.20.120.910">
    <property type="entry name" value="DksA, coiled-coil domain"/>
    <property type="match status" value="1"/>
</dbReference>
<dbReference type="PROSITE" id="PS51128">
    <property type="entry name" value="ZF_DKSA_2"/>
    <property type="match status" value="1"/>
</dbReference>
<feature type="zinc finger region" description="dksA C4-type" evidence="4">
    <location>
        <begin position="85"/>
        <end position="109"/>
    </location>
</feature>
<evidence type="ECO:0000256" key="2">
    <source>
        <dbReference type="ARBA" id="ARBA00022771"/>
    </source>
</evidence>
<name>A0ABP8LB81_9MICO</name>
<proteinExistence type="predicted"/>
<dbReference type="EMBL" id="BAABGN010000011">
    <property type="protein sequence ID" value="GAA4425684.1"/>
    <property type="molecule type" value="Genomic_DNA"/>
</dbReference>
<evidence type="ECO:0000256" key="4">
    <source>
        <dbReference type="PROSITE-ProRule" id="PRU00510"/>
    </source>
</evidence>
<reference evidence="7" key="1">
    <citation type="journal article" date="2019" name="Int. J. Syst. Evol. Microbiol.">
        <title>The Global Catalogue of Microorganisms (GCM) 10K type strain sequencing project: providing services to taxonomists for standard genome sequencing and annotation.</title>
        <authorList>
            <consortium name="The Broad Institute Genomics Platform"/>
            <consortium name="The Broad Institute Genome Sequencing Center for Infectious Disease"/>
            <person name="Wu L."/>
            <person name="Ma J."/>
        </authorList>
    </citation>
    <scope>NUCLEOTIDE SEQUENCE [LARGE SCALE GENOMIC DNA]</scope>
    <source>
        <strain evidence="7">JCM 17810</strain>
    </source>
</reference>
<evidence type="ECO:0000256" key="1">
    <source>
        <dbReference type="ARBA" id="ARBA00022723"/>
    </source>
</evidence>
<comment type="caution">
    <text evidence="6">The sequence shown here is derived from an EMBL/GenBank/DDBJ whole genome shotgun (WGS) entry which is preliminary data.</text>
</comment>
<keyword evidence="1" id="KW-0479">Metal-binding</keyword>
<dbReference type="Pfam" id="PF01258">
    <property type="entry name" value="zf-dskA_traR"/>
    <property type="match status" value="1"/>
</dbReference>
<protein>
    <submittedName>
        <fullName evidence="6">TraR/DksA C4-type zinc finger protein</fullName>
    </submittedName>
</protein>
<dbReference type="PANTHER" id="PTHR33823">
    <property type="entry name" value="RNA POLYMERASE-BINDING TRANSCRIPTION FACTOR DKSA-RELATED"/>
    <property type="match status" value="1"/>
</dbReference>